<dbReference type="OrthoDB" id="892490at2"/>
<organism evidence="1 2">
    <name type="scientific">Flavobacterium caseinilyticum</name>
    <dbReference type="NCBI Taxonomy" id="2541732"/>
    <lineage>
        <taxon>Bacteria</taxon>
        <taxon>Pseudomonadati</taxon>
        <taxon>Bacteroidota</taxon>
        <taxon>Flavobacteriia</taxon>
        <taxon>Flavobacteriales</taxon>
        <taxon>Flavobacteriaceae</taxon>
        <taxon>Flavobacterium</taxon>
    </lineage>
</organism>
<accession>A0A4V2YTH3</accession>
<dbReference type="RefSeq" id="WP_131910854.1">
    <property type="nucleotide sequence ID" value="NZ_SMFM01000014.1"/>
</dbReference>
<sequence>MNTHYLETKVWTLVLTLLIVNIAHAQKEKNQSNSIKDSLYIQEVEGKKDRPKVLHAEPLYIDLIRDLGARKGEREWNVGLGLTDNITHDEYTALIEYEWAPIDRLGLEIELPFSIYYPTISDAETPGSSLHSIKLAAQYTFFVSEKKKLSMALGYIHEFQLTDFKNYQSDTFFTGNVYNPFLVVAKRWGQNFHTLLYTGPQFSTRFADNAQETNWQINSNVHYMIPGSRNFIGVEFNKEIKENDFDMTIRPQMRVEVTKKLLIGIVTGIPIKREIQRFSTFLRLIYEPSH</sequence>
<protein>
    <submittedName>
        <fullName evidence="1">Phosphoribosylformylglycinamidine synthase</fullName>
    </submittedName>
</protein>
<reference evidence="1 2" key="1">
    <citation type="submission" date="2019-03" db="EMBL/GenBank/DDBJ databases">
        <title>Flavobacterium AT-3-2 sp. nov., isolated from arctic soil.</title>
        <authorList>
            <person name="Chaudhary D.K."/>
        </authorList>
    </citation>
    <scope>NUCLEOTIDE SEQUENCE [LARGE SCALE GENOMIC DNA]</scope>
    <source>
        <strain evidence="1 2">AT-3-2</strain>
    </source>
</reference>
<keyword evidence="2" id="KW-1185">Reference proteome</keyword>
<dbReference type="EMBL" id="SMFM01000014">
    <property type="protein sequence ID" value="TDD73777.1"/>
    <property type="molecule type" value="Genomic_DNA"/>
</dbReference>
<dbReference type="AlphaFoldDB" id="A0A4V2YTH3"/>
<comment type="caution">
    <text evidence="1">The sequence shown here is derived from an EMBL/GenBank/DDBJ whole genome shotgun (WGS) entry which is preliminary data.</text>
</comment>
<dbReference type="InterPro" id="IPR048131">
    <property type="entry name" value="HAEPLYID-like"/>
</dbReference>
<proteinExistence type="predicted"/>
<dbReference type="Proteomes" id="UP000295278">
    <property type="component" value="Unassembled WGS sequence"/>
</dbReference>
<evidence type="ECO:0000313" key="2">
    <source>
        <dbReference type="Proteomes" id="UP000295278"/>
    </source>
</evidence>
<evidence type="ECO:0000313" key="1">
    <source>
        <dbReference type="EMBL" id="TDD73777.1"/>
    </source>
</evidence>
<name>A0A4V2YTH3_9FLAO</name>
<dbReference type="NCBIfam" id="NF041634">
    <property type="entry name" value="HAEPLYID"/>
    <property type="match status" value="1"/>
</dbReference>
<gene>
    <name evidence="1" type="ORF">E0F89_16705</name>
</gene>